<feature type="region of interest" description="Disordered" evidence="1">
    <location>
        <begin position="1"/>
        <end position="20"/>
    </location>
</feature>
<evidence type="ECO:0000256" key="1">
    <source>
        <dbReference type="SAM" id="MobiDB-lite"/>
    </source>
</evidence>
<protein>
    <submittedName>
        <fullName evidence="2">Uncharacterized protein</fullName>
    </submittedName>
</protein>
<organism evidence="2 3">
    <name type="scientific">Botryobasidium botryosum (strain FD-172 SS1)</name>
    <dbReference type="NCBI Taxonomy" id="930990"/>
    <lineage>
        <taxon>Eukaryota</taxon>
        <taxon>Fungi</taxon>
        <taxon>Dikarya</taxon>
        <taxon>Basidiomycota</taxon>
        <taxon>Agaricomycotina</taxon>
        <taxon>Agaricomycetes</taxon>
        <taxon>Cantharellales</taxon>
        <taxon>Botryobasidiaceae</taxon>
        <taxon>Botryobasidium</taxon>
    </lineage>
</organism>
<sequence length="296" mass="32744">MADIDSTTTTATTGSSSGFTLLRVKRKRTDEPLDALVLDLPTKRSRDGMFRFAETVEGEAFFADYKNAEKLQRRIANLSQNASGRASPASQTAPLPAPVPISASPTTAGNKFSAQQPTPRQYNIVKSKGEKRRSPSISGQPPVSKYIKSETLARKPSQTFTFYDAIPYTPAPEKTTRKRAKILPSDSPVDSHMANFLPMLEQYLSLHDISIDSDDKSAAKNPIPTSNHAMKIVEDEPEKEDDYVYDVFYYHKKDSLAAGLSQAANIGLVWVSFSFHSSPLRRSFQIFMASSLSRQP</sequence>
<name>A0A067MHW4_BOTB1</name>
<dbReference type="PANTHER" id="PTHR31196">
    <property type="entry name" value="RNA POLYMERASE II NUCLEAR LOCALIZATION PROTEIN SLC7A6OS-RELATED"/>
    <property type="match status" value="1"/>
</dbReference>
<dbReference type="InParanoid" id="A0A067MHW4"/>
<reference evidence="3" key="1">
    <citation type="journal article" date="2014" name="Proc. Natl. Acad. Sci. U.S.A.">
        <title>Extensive sampling of basidiomycete genomes demonstrates inadequacy of the white-rot/brown-rot paradigm for wood decay fungi.</title>
        <authorList>
            <person name="Riley R."/>
            <person name="Salamov A.A."/>
            <person name="Brown D.W."/>
            <person name="Nagy L.G."/>
            <person name="Floudas D."/>
            <person name="Held B.W."/>
            <person name="Levasseur A."/>
            <person name="Lombard V."/>
            <person name="Morin E."/>
            <person name="Otillar R."/>
            <person name="Lindquist E.A."/>
            <person name="Sun H."/>
            <person name="LaButti K.M."/>
            <person name="Schmutz J."/>
            <person name="Jabbour D."/>
            <person name="Luo H."/>
            <person name="Baker S.E."/>
            <person name="Pisabarro A.G."/>
            <person name="Walton J.D."/>
            <person name="Blanchette R.A."/>
            <person name="Henrissat B."/>
            <person name="Martin F."/>
            <person name="Cullen D."/>
            <person name="Hibbett D.S."/>
            <person name="Grigoriev I.V."/>
        </authorList>
    </citation>
    <scope>NUCLEOTIDE SEQUENCE [LARGE SCALE GENOMIC DNA]</scope>
    <source>
        <strain evidence="3">FD-172 SS1</strain>
    </source>
</reference>
<dbReference type="AlphaFoldDB" id="A0A067MHW4"/>
<feature type="compositionally biased region" description="Polar residues" evidence="1">
    <location>
        <begin position="103"/>
        <end position="121"/>
    </location>
</feature>
<proteinExistence type="predicted"/>
<dbReference type="GO" id="GO:0032502">
    <property type="term" value="P:developmental process"/>
    <property type="evidence" value="ECO:0007669"/>
    <property type="project" value="TreeGrafter"/>
</dbReference>
<feature type="region of interest" description="Disordered" evidence="1">
    <location>
        <begin position="82"/>
        <end position="147"/>
    </location>
</feature>
<feature type="compositionally biased region" description="Polar residues" evidence="1">
    <location>
        <begin position="82"/>
        <end position="93"/>
    </location>
</feature>
<dbReference type="EMBL" id="KL198058">
    <property type="protein sequence ID" value="KDQ11482.1"/>
    <property type="molecule type" value="Genomic_DNA"/>
</dbReference>
<dbReference type="HOGENOM" id="CLU_052837_0_0_1"/>
<evidence type="ECO:0000313" key="3">
    <source>
        <dbReference type="Proteomes" id="UP000027195"/>
    </source>
</evidence>
<evidence type="ECO:0000313" key="2">
    <source>
        <dbReference type="EMBL" id="KDQ11482.1"/>
    </source>
</evidence>
<keyword evidence="3" id="KW-1185">Reference proteome</keyword>
<gene>
    <name evidence="2" type="ORF">BOTBODRAFT_456401</name>
</gene>
<dbReference type="STRING" id="930990.A0A067MHW4"/>
<dbReference type="InterPro" id="IPR040218">
    <property type="entry name" value="SLC7A6OS"/>
</dbReference>
<dbReference type="OrthoDB" id="6255506at2759"/>
<dbReference type="Proteomes" id="UP000027195">
    <property type="component" value="Unassembled WGS sequence"/>
</dbReference>
<accession>A0A067MHW4</accession>
<dbReference type="PANTHER" id="PTHR31196:SF2">
    <property type="entry name" value="RNA POLYMERASE II NUCLEAR LOCALIZATION PROTEIN SLC7A6OS-RELATED"/>
    <property type="match status" value="1"/>
</dbReference>